<gene>
    <name evidence="1" type="ORF">QN277_010482</name>
</gene>
<dbReference type="PANTHER" id="PTHR31170:SF23">
    <property type="match status" value="1"/>
</dbReference>
<evidence type="ECO:0000313" key="1">
    <source>
        <dbReference type="EMBL" id="KAK4253860.1"/>
    </source>
</evidence>
<comment type="caution">
    <text evidence="1">The sequence shown here is derived from an EMBL/GenBank/DDBJ whole genome shotgun (WGS) entry which is preliminary data.</text>
</comment>
<organism evidence="1 2">
    <name type="scientific">Acacia crassicarpa</name>
    <name type="common">northern wattle</name>
    <dbReference type="NCBI Taxonomy" id="499986"/>
    <lineage>
        <taxon>Eukaryota</taxon>
        <taxon>Viridiplantae</taxon>
        <taxon>Streptophyta</taxon>
        <taxon>Embryophyta</taxon>
        <taxon>Tracheophyta</taxon>
        <taxon>Spermatophyta</taxon>
        <taxon>Magnoliopsida</taxon>
        <taxon>eudicotyledons</taxon>
        <taxon>Gunneridae</taxon>
        <taxon>Pentapetalae</taxon>
        <taxon>rosids</taxon>
        <taxon>fabids</taxon>
        <taxon>Fabales</taxon>
        <taxon>Fabaceae</taxon>
        <taxon>Caesalpinioideae</taxon>
        <taxon>mimosoid clade</taxon>
        <taxon>Acacieae</taxon>
        <taxon>Acacia</taxon>
    </lineage>
</organism>
<proteinExistence type="predicted"/>
<dbReference type="InterPro" id="IPR004158">
    <property type="entry name" value="DUF247_pln"/>
</dbReference>
<sequence>MSIMNHHDLANEITAIFDKVEPPMYAQCCIYRVPYDIRKLNEDTFTPKVVSIGPFHYGHPRLQNMEKYKLVYAKCFSERVSRFISLDGLINLVEEVEPSVRHCYSDTVELSSKDFVKVILIDSCFLFELFLRSYYGDWSQDDAIRLKPWLGTTVKIDLFLLENQLPFFILVRLFNIAFPSTMTDHRPPSFLELTFHYFAYYNSLKLTPQDVSITHFTDLIRTFYLQPLVKRPTRGHETLDHLQSATELTDAGVRFRKSSSPCLMDIKLSGRVLEIPQLIVEDTTETFLCNLVALEQCHYPYDSYIIDYVAVMNYLINTSKDVDVLVQNGVILNWLGETESMANMFNNMLKNVTHVCFNSHYSELCKNLDRFCKSPWHNMKATLRRDYFNTPWQTAGSIVGVLLLVLSLTETVCSILQVLQQPKQ</sequence>
<reference evidence="1" key="1">
    <citation type="submission" date="2023-10" db="EMBL/GenBank/DDBJ databases">
        <title>Chromosome-level genome of the transformable northern wattle, Acacia crassicarpa.</title>
        <authorList>
            <person name="Massaro I."/>
            <person name="Sinha N.R."/>
            <person name="Poethig S."/>
            <person name="Leichty A.R."/>
        </authorList>
    </citation>
    <scope>NUCLEOTIDE SEQUENCE</scope>
    <source>
        <strain evidence="1">Acra3RX</strain>
        <tissue evidence="1">Leaf</tissue>
    </source>
</reference>
<accession>A0AAE1IP85</accession>
<dbReference type="PANTHER" id="PTHR31170">
    <property type="entry name" value="BNAC04G53230D PROTEIN"/>
    <property type="match status" value="1"/>
</dbReference>
<dbReference type="EMBL" id="JAWXYG010000015">
    <property type="protein sequence ID" value="KAK4253860.1"/>
    <property type="molecule type" value="Genomic_DNA"/>
</dbReference>
<evidence type="ECO:0000313" key="2">
    <source>
        <dbReference type="Proteomes" id="UP001293593"/>
    </source>
</evidence>
<keyword evidence="2" id="KW-1185">Reference proteome</keyword>
<dbReference type="Proteomes" id="UP001293593">
    <property type="component" value="Unassembled WGS sequence"/>
</dbReference>
<dbReference type="AlphaFoldDB" id="A0AAE1IP85"/>
<name>A0AAE1IP85_9FABA</name>
<dbReference type="Pfam" id="PF03140">
    <property type="entry name" value="DUF247"/>
    <property type="match status" value="1"/>
</dbReference>
<protein>
    <submittedName>
        <fullName evidence="1">Uncharacterized protein</fullName>
    </submittedName>
</protein>